<evidence type="ECO:0000313" key="2">
    <source>
        <dbReference type="EMBL" id="KAK2974393.1"/>
    </source>
</evidence>
<gene>
    <name evidence="2" type="ORF">RJ640_021249</name>
</gene>
<sequence length="164" mass="19111">MIRALYFVLLSALFISSQTEPINSQPQRFSAFKINNTQNARSCAYTVSIRTSCFSPRYTRDQISLSFGDAYGYQVYAPRLDNPYTRTFERCSVDTFQVHGPCTYQICYLYLYRRGYDGWIPESVEVYGYNTRPAMFYFNTRIPRDTWYGFNYCRGHYGGASAST</sequence>
<dbReference type="InterPro" id="IPR010417">
    <property type="entry name" value="Embryo-specific_ATS3"/>
</dbReference>
<dbReference type="Pfam" id="PF06232">
    <property type="entry name" value="ATS3"/>
    <property type="match status" value="1"/>
</dbReference>
<evidence type="ECO:0000313" key="3">
    <source>
        <dbReference type="Proteomes" id="UP001187471"/>
    </source>
</evidence>
<dbReference type="PANTHER" id="PTHR31718">
    <property type="entry name" value="PLAT DOMAIN-CONTAINING PROTEIN"/>
    <property type="match status" value="1"/>
</dbReference>
<organism evidence="2 3">
    <name type="scientific">Escallonia rubra</name>
    <dbReference type="NCBI Taxonomy" id="112253"/>
    <lineage>
        <taxon>Eukaryota</taxon>
        <taxon>Viridiplantae</taxon>
        <taxon>Streptophyta</taxon>
        <taxon>Embryophyta</taxon>
        <taxon>Tracheophyta</taxon>
        <taxon>Spermatophyta</taxon>
        <taxon>Magnoliopsida</taxon>
        <taxon>eudicotyledons</taxon>
        <taxon>Gunneridae</taxon>
        <taxon>Pentapetalae</taxon>
        <taxon>asterids</taxon>
        <taxon>campanulids</taxon>
        <taxon>Escalloniales</taxon>
        <taxon>Escalloniaceae</taxon>
        <taxon>Escallonia</taxon>
    </lineage>
</organism>
<dbReference type="InterPro" id="IPR036392">
    <property type="entry name" value="PLAT/LH2_dom_sf"/>
</dbReference>
<comment type="caution">
    <text evidence="2">The sequence shown here is derived from an EMBL/GenBank/DDBJ whole genome shotgun (WGS) entry which is preliminary data.</text>
</comment>
<dbReference type="CDD" id="cd00113">
    <property type="entry name" value="PLAT"/>
    <property type="match status" value="1"/>
</dbReference>
<protein>
    <submittedName>
        <fullName evidence="2">Uncharacterized protein</fullName>
    </submittedName>
</protein>
<feature type="chain" id="PRO_5041690825" evidence="1">
    <location>
        <begin position="20"/>
        <end position="164"/>
    </location>
</feature>
<dbReference type="EMBL" id="JAVXUO010002322">
    <property type="protein sequence ID" value="KAK2974393.1"/>
    <property type="molecule type" value="Genomic_DNA"/>
</dbReference>
<keyword evidence="1" id="KW-0732">Signal</keyword>
<dbReference type="AlphaFoldDB" id="A0AA88QWH7"/>
<dbReference type="PANTHER" id="PTHR31718:SF31">
    <property type="entry name" value="OS01G0172800 PROTEIN"/>
    <property type="match status" value="1"/>
</dbReference>
<keyword evidence="3" id="KW-1185">Reference proteome</keyword>
<feature type="signal peptide" evidence="1">
    <location>
        <begin position="1"/>
        <end position="19"/>
    </location>
</feature>
<dbReference type="Proteomes" id="UP001187471">
    <property type="component" value="Unassembled WGS sequence"/>
</dbReference>
<dbReference type="Gene3D" id="2.60.60.20">
    <property type="entry name" value="PLAT/LH2 domain"/>
    <property type="match status" value="1"/>
</dbReference>
<accession>A0AA88QWH7</accession>
<evidence type="ECO:0000256" key="1">
    <source>
        <dbReference type="SAM" id="SignalP"/>
    </source>
</evidence>
<reference evidence="2" key="1">
    <citation type="submission" date="2022-12" db="EMBL/GenBank/DDBJ databases">
        <title>Draft genome assemblies for two species of Escallonia (Escalloniales).</title>
        <authorList>
            <person name="Chanderbali A."/>
            <person name="Dervinis C."/>
            <person name="Anghel I."/>
            <person name="Soltis D."/>
            <person name="Soltis P."/>
            <person name="Zapata F."/>
        </authorList>
    </citation>
    <scope>NUCLEOTIDE SEQUENCE</scope>
    <source>
        <strain evidence="2">UCBG92.1500</strain>
        <tissue evidence="2">Leaf</tissue>
    </source>
</reference>
<proteinExistence type="predicted"/>
<name>A0AA88QWH7_9ASTE</name>
<dbReference type="SUPFAM" id="SSF49723">
    <property type="entry name" value="Lipase/lipooxygenase domain (PLAT/LH2 domain)"/>
    <property type="match status" value="1"/>
</dbReference>